<proteinExistence type="inferred from homology"/>
<evidence type="ECO:0000256" key="3">
    <source>
        <dbReference type="ARBA" id="ARBA00022448"/>
    </source>
</evidence>
<dbReference type="InterPro" id="IPR003439">
    <property type="entry name" value="ABC_transporter-like_ATP-bd"/>
</dbReference>
<dbReference type="Proteomes" id="UP000007947">
    <property type="component" value="Chromosome"/>
</dbReference>
<dbReference type="GO" id="GO:0005524">
    <property type="term" value="F:ATP binding"/>
    <property type="evidence" value="ECO:0007669"/>
    <property type="project" value="UniProtKB-KW"/>
</dbReference>
<dbReference type="AlphaFoldDB" id="F5XLG7"/>
<dbReference type="GO" id="GO:0016887">
    <property type="term" value="F:ATP hydrolysis activity"/>
    <property type="evidence" value="ECO:0007669"/>
    <property type="project" value="InterPro"/>
</dbReference>
<dbReference type="SMART" id="SM00382">
    <property type="entry name" value="AAA"/>
    <property type="match status" value="1"/>
</dbReference>
<name>F5XLG7_MICPN</name>
<accession>F5XLG7</accession>
<organism evidence="9 10">
    <name type="scientific">Microlunatus phosphovorus (strain ATCC 700054 / DSM 10555 / JCM 9379 / NBRC 101784 / NCIMB 13414 / VKM Ac-1990 / NM-1)</name>
    <dbReference type="NCBI Taxonomy" id="1032480"/>
    <lineage>
        <taxon>Bacteria</taxon>
        <taxon>Bacillati</taxon>
        <taxon>Actinomycetota</taxon>
        <taxon>Actinomycetes</taxon>
        <taxon>Propionibacteriales</taxon>
        <taxon>Propionibacteriaceae</taxon>
        <taxon>Microlunatus</taxon>
    </lineage>
</organism>
<keyword evidence="3" id="KW-0813">Transport</keyword>
<dbReference type="HOGENOM" id="CLU_000604_29_0_11"/>
<evidence type="ECO:0000313" key="9">
    <source>
        <dbReference type="EMBL" id="BAK36233.1"/>
    </source>
</evidence>
<dbReference type="GO" id="GO:0046677">
    <property type="term" value="P:response to antibiotic"/>
    <property type="evidence" value="ECO:0007669"/>
    <property type="project" value="UniProtKB-KW"/>
</dbReference>
<keyword evidence="10" id="KW-1185">Reference proteome</keyword>
<dbReference type="KEGG" id="mph:MLP_32190"/>
<gene>
    <name evidence="9" type="ordered locus">MLP_32190</name>
</gene>
<dbReference type="STRING" id="1032480.MLP_32190"/>
<dbReference type="Pfam" id="PF00005">
    <property type="entry name" value="ABC_tran"/>
    <property type="match status" value="1"/>
</dbReference>
<dbReference type="InterPro" id="IPR050763">
    <property type="entry name" value="ABC_transporter_ATP-binding"/>
</dbReference>
<dbReference type="Gene3D" id="3.40.50.300">
    <property type="entry name" value="P-loop containing nucleotide triphosphate hydrolases"/>
    <property type="match status" value="1"/>
</dbReference>
<evidence type="ECO:0000256" key="2">
    <source>
        <dbReference type="ARBA" id="ARBA00005417"/>
    </source>
</evidence>
<comment type="subcellular location">
    <subcellularLocation>
        <location evidence="1">Cell membrane</location>
        <topology evidence="1">Peripheral membrane protein</topology>
    </subcellularLocation>
</comment>
<keyword evidence="6" id="KW-0046">Antibiotic resistance</keyword>
<evidence type="ECO:0000256" key="5">
    <source>
        <dbReference type="ARBA" id="ARBA00022840"/>
    </source>
</evidence>
<feature type="region of interest" description="Disordered" evidence="7">
    <location>
        <begin position="235"/>
        <end position="258"/>
    </location>
</feature>
<keyword evidence="5 9" id="KW-0067">ATP-binding</keyword>
<dbReference type="PROSITE" id="PS50893">
    <property type="entry name" value="ABC_TRANSPORTER_2"/>
    <property type="match status" value="1"/>
</dbReference>
<dbReference type="GO" id="GO:0005886">
    <property type="term" value="C:plasma membrane"/>
    <property type="evidence" value="ECO:0007669"/>
    <property type="project" value="UniProtKB-SubCell"/>
</dbReference>
<dbReference type="SUPFAM" id="SSF52540">
    <property type="entry name" value="P-loop containing nucleoside triphosphate hydrolases"/>
    <property type="match status" value="1"/>
</dbReference>
<protein>
    <submittedName>
        <fullName evidence="9">Putative ABC transporter ATP-binding protein</fullName>
    </submittedName>
</protein>
<sequence>MSLLATKCHSILITGSRQPDEDAYAARMARASYDDTTYIETRDLSLATHEGPVYQHVDLAFPRGRLAAIVGRSGSGRSALLLTLAGRMRGWSGWVRVAGYDPVTQNRLLRDRTSLALVDDLVTLEPRLTVAESITERSLIDAVPLAKAGTRFEAACAALQVEFPRSAEVRQLTALDYTRLAVALATMRPAEVVFLDSAHRGLDEEECAVLMAGLEALVAAGTFVVVTVLESSKLPSGTSIHRLPKPEPSAAAATAVAN</sequence>
<dbReference type="InterPro" id="IPR003593">
    <property type="entry name" value="AAA+_ATPase"/>
</dbReference>
<evidence type="ECO:0000313" key="10">
    <source>
        <dbReference type="Proteomes" id="UP000007947"/>
    </source>
</evidence>
<dbReference type="PANTHER" id="PTHR42711">
    <property type="entry name" value="ABC TRANSPORTER ATP-BINDING PROTEIN"/>
    <property type="match status" value="1"/>
</dbReference>
<keyword evidence="4" id="KW-0547">Nucleotide-binding</keyword>
<dbReference type="EMBL" id="AP012204">
    <property type="protein sequence ID" value="BAK36233.1"/>
    <property type="molecule type" value="Genomic_DNA"/>
</dbReference>
<dbReference type="PANTHER" id="PTHR42711:SF5">
    <property type="entry name" value="ABC TRANSPORTER ATP-BINDING PROTEIN NATA"/>
    <property type="match status" value="1"/>
</dbReference>
<evidence type="ECO:0000256" key="1">
    <source>
        <dbReference type="ARBA" id="ARBA00004202"/>
    </source>
</evidence>
<comment type="similarity">
    <text evidence="2">Belongs to the ABC transporter superfamily.</text>
</comment>
<evidence type="ECO:0000256" key="7">
    <source>
        <dbReference type="SAM" id="MobiDB-lite"/>
    </source>
</evidence>
<dbReference type="eggNOG" id="COG1131">
    <property type="taxonomic scope" value="Bacteria"/>
</dbReference>
<evidence type="ECO:0000256" key="6">
    <source>
        <dbReference type="ARBA" id="ARBA00023251"/>
    </source>
</evidence>
<dbReference type="InterPro" id="IPR027417">
    <property type="entry name" value="P-loop_NTPase"/>
</dbReference>
<reference evidence="9 10" key="1">
    <citation type="submission" date="2011-05" db="EMBL/GenBank/DDBJ databases">
        <title>Whole genome sequence of Microlunatus phosphovorus NM-1.</title>
        <authorList>
            <person name="Hosoyama A."/>
            <person name="Sasaki K."/>
            <person name="Harada T."/>
            <person name="Igarashi R."/>
            <person name="Kawakoshi A."/>
            <person name="Sasagawa M."/>
            <person name="Fukada J."/>
            <person name="Nakamura S."/>
            <person name="Katano Y."/>
            <person name="Hanada S."/>
            <person name="Kamagata Y."/>
            <person name="Nakamura N."/>
            <person name="Yamazaki S."/>
            <person name="Fujita N."/>
        </authorList>
    </citation>
    <scope>NUCLEOTIDE SEQUENCE [LARGE SCALE GENOMIC DNA]</scope>
    <source>
        <strain evidence="10">ATCC 700054 / DSM 10555 / JCM 9379 / NBRC 101784 / NCIMB 13414 / VKM Ac-1990 / NM-1</strain>
    </source>
</reference>
<evidence type="ECO:0000256" key="4">
    <source>
        <dbReference type="ARBA" id="ARBA00022741"/>
    </source>
</evidence>
<feature type="domain" description="ABC transporter" evidence="8">
    <location>
        <begin position="39"/>
        <end position="256"/>
    </location>
</feature>
<evidence type="ECO:0000259" key="8">
    <source>
        <dbReference type="PROSITE" id="PS50893"/>
    </source>
</evidence>